<dbReference type="AlphaFoldDB" id="A0A430RTZ5"/>
<protein>
    <submittedName>
        <fullName evidence="2">Uncharacterized protein</fullName>
    </submittedName>
</protein>
<evidence type="ECO:0000313" key="3">
    <source>
        <dbReference type="Proteomes" id="UP000287306"/>
    </source>
</evidence>
<accession>A0A430RTZ5</accession>
<gene>
    <name evidence="2" type="ORF">CSW38_11390</name>
</gene>
<feature type="region of interest" description="Disordered" evidence="1">
    <location>
        <begin position="66"/>
        <end position="88"/>
    </location>
</feature>
<proteinExistence type="predicted"/>
<comment type="caution">
    <text evidence="2">The sequence shown here is derived from an EMBL/GenBank/DDBJ whole genome shotgun (WGS) entry which is preliminary data.</text>
</comment>
<evidence type="ECO:0000313" key="2">
    <source>
        <dbReference type="EMBL" id="RTH23106.1"/>
    </source>
</evidence>
<dbReference type="EMBL" id="PELY01000408">
    <property type="protein sequence ID" value="RTH23106.1"/>
    <property type="molecule type" value="Genomic_DNA"/>
</dbReference>
<reference evidence="2 3" key="1">
    <citation type="journal article" date="2019" name="Extremophiles">
        <title>Biogeography of thermophiles and predominance of Thermus scotoductus in domestic water heaters.</title>
        <authorList>
            <person name="Wilpiszeski R.L."/>
            <person name="Zhang Z."/>
            <person name="House C.H."/>
        </authorList>
    </citation>
    <scope>NUCLEOTIDE SEQUENCE [LARGE SCALE GENOMIC DNA]</scope>
    <source>
        <strain evidence="2 3">25_S25</strain>
    </source>
</reference>
<dbReference type="Proteomes" id="UP000287306">
    <property type="component" value="Unassembled WGS sequence"/>
</dbReference>
<name>A0A430RTZ5_THESC</name>
<sequence>MQVQVLEGALVLLRPLVKEGEGELWVMLQDGREYRLRLVVGGDKPCVPAALFSGATTGGAGVALGKRGGSQPPPCQPGGDDGGGGGMVPVVAVVS</sequence>
<organism evidence="2 3">
    <name type="scientific">Thermus scotoductus</name>
    <dbReference type="NCBI Taxonomy" id="37636"/>
    <lineage>
        <taxon>Bacteria</taxon>
        <taxon>Thermotogati</taxon>
        <taxon>Deinococcota</taxon>
        <taxon>Deinococci</taxon>
        <taxon>Thermales</taxon>
        <taxon>Thermaceae</taxon>
        <taxon>Thermus</taxon>
    </lineage>
</organism>
<evidence type="ECO:0000256" key="1">
    <source>
        <dbReference type="SAM" id="MobiDB-lite"/>
    </source>
</evidence>